<dbReference type="PANTHER" id="PTHR38042">
    <property type="entry name" value="UROPORPHYRINOGEN-III SYNTHASE, CHLOROPLASTIC"/>
    <property type="match status" value="1"/>
</dbReference>
<dbReference type="CDD" id="cd06578">
    <property type="entry name" value="HemD"/>
    <property type="match status" value="1"/>
</dbReference>
<dbReference type="UniPathway" id="UPA00251">
    <property type="reaction ID" value="UER00320"/>
</dbReference>
<dbReference type="InterPro" id="IPR003754">
    <property type="entry name" value="4pyrrol_synth_uPrphyn_synth"/>
</dbReference>
<keyword evidence="4 9" id="KW-0456">Lyase</keyword>
<evidence type="ECO:0000313" key="11">
    <source>
        <dbReference type="EMBL" id="TCS38236.1"/>
    </source>
</evidence>
<organism evidence="11 12">
    <name type="scientific">Reinekea marinisedimentorum</name>
    <dbReference type="NCBI Taxonomy" id="230495"/>
    <lineage>
        <taxon>Bacteria</taxon>
        <taxon>Pseudomonadati</taxon>
        <taxon>Pseudomonadota</taxon>
        <taxon>Gammaproteobacteria</taxon>
        <taxon>Oceanospirillales</taxon>
        <taxon>Saccharospirillaceae</taxon>
        <taxon>Reinekea</taxon>
    </lineage>
</organism>
<evidence type="ECO:0000256" key="6">
    <source>
        <dbReference type="ARBA" id="ARBA00037589"/>
    </source>
</evidence>
<dbReference type="EC" id="4.2.1.75" evidence="3 9"/>
<evidence type="ECO:0000256" key="2">
    <source>
        <dbReference type="ARBA" id="ARBA00008133"/>
    </source>
</evidence>
<dbReference type="Pfam" id="PF02602">
    <property type="entry name" value="HEM4"/>
    <property type="match status" value="1"/>
</dbReference>
<evidence type="ECO:0000256" key="8">
    <source>
        <dbReference type="ARBA" id="ARBA00048617"/>
    </source>
</evidence>
<dbReference type="Gene3D" id="3.40.50.10090">
    <property type="match status" value="2"/>
</dbReference>
<feature type="domain" description="Tetrapyrrole biosynthesis uroporphyrinogen III synthase" evidence="10">
    <location>
        <begin position="14"/>
        <end position="181"/>
    </location>
</feature>
<dbReference type="GO" id="GO:0006780">
    <property type="term" value="P:uroporphyrinogen III biosynthetic process"/>
    <property type="evidence" value="ECO:0007669"/>
    <property type="project" value="UniProtKB-UniRule"/>
</dbReference>
<evidence type="ECO:0000259" key="10">
    <source>
        <dbReference type="Pfam" id="PF02602"/>
    </source>
</evidence>
<comment type="pathway">
    <text evidence="1 9">Porphyrin-containing compound metabolism; protoporphyrin-IX biosynthesis; coproporphyrinogen-III from 5-aminolevulinate: step 3/4.</text>
</comment>
<dbReference type="Proteomes" id="UP000295793">
    <property type="component" value="Unassembled WGS sequence"/>
</dbReference>
<dbReference type="GO" id="GO:0004852">
    <property type="term" value="F:uroporphyrinogen-III synthase activity"/>
    <property type="evidence" value="ECO:0007669"/>
    <property type="project" value="UniProtKB-UniRule"/>
</dbReference>
<dbReference type="EMBL" id="SLZR01000016">
    <property type="protein sequence ID" value="TCS38236.1"/>
    <property type="molecule type" value="Genomic_DNA"/>
</dbReference>
<evidence type="ECO:0000256" key="9">
    <source>
        <dbReference type="RuleBase" id="RU366031"/>
    </source>
</evidence>
<evidence type="ECO:0000256" key="7">
    <source>
        <dbReference type="ARBA" id="ARBA00040167"/>
    </source>
</evidence>
<comment type="catalytic activity">
    <reaction evidence="8 9">
        <text>hydroxymethylbilane = uroporphyrinogen III + H2O</text>
        <dbReference type="Rhea" id="RHEA:18965"/>
        <dbReference type="ChEBI" id="CHEBI:15377"/>
        <dbReference type="ChEBI" id="CHEBI:57308"/>
        <dbReference type="ChEBI" id="CHEBI:57845"/>
        <dbReference type="EC" id="4.2.1.75"/>
    </reaction>
</comment>
<proteinExistence type="inferred from homology"/>
<evidence type="ECO:0000313" key="12">
    <source>
        <dbReference type="Proteomes" id="UP000295793"/>
    </source>
</evidence>
<comment type="similarity">
    <text evidence="2 9">Belongs to the uroporphyrinogen-III synthase family.</text>
</comment>
<protein>
    <recommendedName>
        <fullName evidence="7 9">Uroporphyrinogen-III synthase</fullName>
        <ecNumber evidence="3 9">4.2.1.75</ecNumber>
    </recommendedName>
</protein>
<comment type="caution">
    <text evidence="11">The sequence shown here is derived from an EMBL/GenBank/DDBJ whole genome shotgun (WGS) entry which is preliminary data.</text>
</comment>
<evidence type="ECO:0000256" key="1">
    <source>
        <dbReference type="ARBA" id="ARBA00004772"/>
    </source>
</evidence>
<dbReference type="AlphaFoldDB" id="A0A4R3HY38"/>
<gene>
    <name evidence="11" type="ORF">BCF53_11647</name>
</gene>
<accession>A0A4R3HY38</accession>
<dbReference type="InterPro" id="IPR036108">
    <property type="entry name" value="4pyrrol_syn_uPrphyn_synt_sf"/>
</dbReference>
<dbReference type="RefSeq" id="WP_132702970.1">
    <property type="nucleotide sequence ID" value="NZ_SLZR01000016.1"/>
</dbReference>
<dbReference type="InterPro" id="IPR039793">
    <property type="entry name" value="UROS/Hem4"/>
</dbReference>
<evidence type="ECO:0000256" key="5">
    <source>
        <dbReference type="ARBA" id="ARBA00023244"/>
    </source>
</evidence>
<dbReference type="PANTHER" id="PTHR38042:SF1">
    <property type="entry name" value="UROPORPHYRINOGEN-III SYNTHASE, CHLOROPLASTIC"/>
    <property type="match status" value="1"/>
</dbReference>
<keyword evidence="5 9" id="KW-0627">Porphyrin biosynthesis</keyword>
<comment type="function">
    <text evidence="6 9">Catalyzes cyclization of the linear tetrapyrrole, hydroxymethylbilane, to the macrocyclic uroporphyrinogen III.</text>
</comment>
<evidence type="ECO:0000256" key="3">
    <source>
        <dbReference type="ARBA" id="ARBA00013109"/>
    </source>
</evidence>
<sequence length="244" mass="27352">MRVVIPKAASEQSRWQAQLADSGAELAFADPWQIDVLPETATMRSEWLNLDLNFAVFCVSPTAAKVLVEALDQYWPMPPIKVRWLCNGPRTASVLQKAGLNAEYPETGHTSEDVYALIRSAINQTGRCLIVRGEDGRDWLSHKLQQQGVKVALVDCYRRAINTAALEQMAEQARHAQALWLSSEYLGEQLIDNNGPFWRSWNGQWWLSSGRLVDWAKQHKLNNIKQANGATPQALAQLLCAVSK</sequence>
<evidence type="ECO:0000256" key="4">
    <source>
        <dbReference type="ARBA" id="ARBA00023239"/>
    </source>
</evidence>
<keyword evidence="12" id="KW-1185">Reference proteome</keyword>
<dbReference type="SUPFAM" id="SSF69618">
    <property type="entry name" value="HemD-like"/>
    <property type="match status" value="1"/>
</dbReference>
<dbReference type="GO" id="GO:0006782">
    <property type="term" value="P:protoporphyrinogen IX biosynthetic process"/>
    <property type="evidence" value="ECO:0007669"/>
    <property type="project" value="UniProtKB-UniRule"/>
</dbReference>
<name>A0A4R3HY38_9GAMM</name>
<reference evidence="11 12" key="1">
    <citation type="submission" date="2019-03" db="EMBL/GenBank/DDBJ databases">
        <title>Genomic Encyclopedia of Archaeal and Bacterial Type Strains, Phase II (KMG-II): from individual species to whole genera.</title>
        <authorList>
            <person name="Goeker M."/>
        </authorList>
    </citation>
    <scope>NUCLEOTIDE SEQUENCE [LARGE SCALE GENOMIC DNA]</scope>
    <source>
        <strain evidence="11 12">DSM 15388</strain>
    </source>
</reference>
<dbReference type="OrthoDB" id="9787650at2"/>